<evidence type="ECO:0000313" key="2">
    <source>
        <dbReference type="EMBL" id="KAK7883008.1"/>
    </source>
</evidence>
<dbReference type="InterPro" id="IPR004148">
    <property type="entry name" value="BAR_dom"/>
</dbReference>
<organism evidence="2 3">
    <name type="scientific">Mugilogobius chulae</name>
    <name type="common">yellowstripe goby</name>
    <dbReference type="NCBI Taxonomy" id="88201"/>
    <lineage>
        <taxon>Eukaryota</taxon>
        <taxon>Metazoa</taxon>
        <taxon>Chordata</taxon>
        <taxon>Craniata</taxon>
        <taxon>Vertebrata</taxon>
        <taxon>Euteleostomi</taxon>
        <taxon>Actinopterygii</taxon>
        <taxon>Neopterygii</taxon>
        <taxon>Teleostei</taxon>
        <taxon>Neoteleostei</taxon>
        <taxon>Acanthomorphata</taxon>
        <taxon>Gobiaria</taxon>
        <taxon>Gobiiformes</taxon>
        <taxon>Gobioidei</taxon>
        <taxon>Gobiidae</taxon>
        <taxon>Gobionellinae</taxon>
        <taxon>Mugilogobius</taxon>
    </lineage>
</organism>
<accession>A0AAW0N2Q7</accession>
<dbReference type="AlphaFoldDB" id="A0AAW0N2Q7"/>
<comment type="caution">
    <text evidence="2">The sequence shown here is derived from an EMBL/GenBank/DDBJ whole genome shotgun (WGS) entry which is preliminary data.</text>
</comment>
<dbReference type="Gene3D" id="1.20.1270.60">
    <property type="entry name" value="Arfaptin homology (AH) domain/BAR domain"/>
    <property type="match status" value="1"/>
</dbReference>
<sequence length="172" mass="20202">MPLPIDCSDMSPNHYTQPNGNFMTCCCNEGKKKFDKETEKYYSVLERHLNLSSRKKETYLQEADTQIDKERQLFYDASLEYVFKIQEVQEKKKFEFVEPLLAFLQGLFTFYHEGYELAQEFEPYKQQLQFNLQNVSLGTSGAADEGNQPRNLILQLIIVDVTRLFTSGYLYE</sequence>
<proteinExistence type="predicted"/>
<reference evidence="3" key="1">
    <citation type="submission" date="2024-04" db="EMBL/GenBank/DDBJ databases">
        <title>Salinicola lusitanus LLJ914,a marine bacterium isolated from the Okinawa Trough.</title>
        <authorList>
            <person name="Li J."/>
        </authorList>
    </citation>
    <scope>NUCLEOTIDE SEQUENCE [LARGE SCALE GENOMIC DNA]</scope>
</reference>
<dbReference type="SUPFAM" id="SSF103657">
    <property type="entry name" value="BAR/IMD domain-like"/>
    <property type="match status" value="1"/>
</dbReference>
<dbReference type="InterPro" id="IPR027267">
    <property type="entry name" value="AH/BAR_dom_sf"/>
</dbReference>
<name>A0AAW0N2Q7_9GOBI</name>
<dbReference type="Pfam" id="PF16746">
    <property type="entry name" value="BAR_3"/>
    <property type="match status" value="1"/>
</dbReference>
<dbReference type="GO" id="GO:0005737">
    <property type="term" value="C:cytoplasm"/>
    <property type="evidence" value="ECO:0007669"/>
    <property type="project" value="InterPro"/>
</dbReference>
<evidence type="ECO:0000259" key="1">
    <source>
        <dbReference type="Pfam" id="PF16746"/>
    </source>
</evidence>
<protein>
    <recommendedName>
        <fullName evidence="1">BAR domain-containing protein</fullName>
    </recommendedName>
</protein>
<evidence type="ECO:0000313" key="3">
    <source>
        <dbReference type="Proteomes" id="UP001460270"/>
    </source>
</evidence>
<feature type="domain" description="BAR" evidence="1">
    <location>
        <begin position="28"/>
        <end position="139"/>
    </location>
</feature>
<dbReference type="GO" id="GO:0005096">
    <property type="term" value="F:GTPase activator activity"/>
    <property type="evidence" value="ECO:0007669"/>
    <property type="project" value="InterPro"/>
</dbReference>
<dbReference type="InterPro" id="IPR047234">
    <property type="entry name" value="GRAF_fam"/>
</dbReference>
<gene>
    <name evidence="2" type="ORF">WMY93_029182</name>
</gene>
<dbReference type="EMBL" id="JBBPFD010000021">
    <property type="protein sequence ID" value="KAK7883008.1"/>
    <property type="molecule type" value="Genomic_DNA"/>
</dbReference>
<dbReference type="PANTHER" id="PTHR12552:SF3">
    <property type="entry name" value="RHO GTPASE-ACTIVATING PROTEIN 42"/>
    <property type="match status" value="1"/>
</dbReference>
<dbReference type="Proteomes" id="UP001460270">
    <property type="component" value="Unassembled WGS sequence"/>
</dbReference>
<dbReference type="PANTHER" id="PTHR12552">
    <property type="entry name" value="OLIGOPHRENIN 1"/>
    <property type="match status" value="1"/>
</dbReference>
<keyword evidence="3" id="KW-1185">Reference proteome</keyword>